<dbReference type="PANTHER" id="PTHR30561">
    <property type="entry name" value="SMR FAMILY PROTON-DEPENDENT DRUG EFFLUX TRANSPORTER SUGE"/>
    <property type="match status" value="1"/>
</dbReference>
<dbReference type="PANTHER" id="PTHR30561:SF1">
    <property type="entry name" value="MULTIDRUG TRANSPORTER EMRE"/>
    <property type="match status" value="1"/>
</dbReference>
<comment type="caution">
    <text evidence="10">The sequence shown here is derived from an EMBL/GenBank/DDBJ whole genome shotgun (WGS) entry which is preliminary data.</text>
</comment>
<accession>A0A2T0MAR9</accession>
<name>A0A2T0MAR9_9FLAO</name>
<reference evidence="10 11" key="1">
    <citation type="submission" date="2018-03" db="EMBL/GenBank/DDBJ databases">
        <title>Genomic Encyclopedia of Archaeal and Bacterial Type Strains, Phase II (KMG-II): from individual species to whole genera.</title>
        <authorList>
            <person name="Goeker M."/>
        </authorList>
    </citation>
    <scope>NUCLEOTIDE SEQUENCE [LARGE SCALE GENOMIC DNA]</scope>
    <source>
        <strain evidence="10 11">DSM 25027</strain>
    </source>
</reference>
<dbReference type="AlphaFoldDB" id="A0A2T0MAR9"/>
<dbReference type="GO" id="GO:0015220">
    <property type="term" value="F:choline transmembrane transporter activity"/>
    <property type="evidence" value="ECO:0007669"/>
    <property type="project" value="TreeGrafter"/>
</dbReference>
<feature type="transmembrane region" description="Helical" evidence="9">
    <location>
        <begin position="57"/>
        <end position="78"/>
    </location>
</feature>
<evidence type="ECO:0000313" key="10">
    <source>
        <dbReference type="EMBL" id="PRX54601.1"/>
    </source>
</evidence>
<evidence type="ECO:0000313" key="11">
    <source>
        <dbReference type="Proteomes" id="UP000237640"/>
    </source>
</evidence>
<dbReference type="Gene3D" id="1.10.3730.20">
    <property type="match status" value="1"/>
</dbReference>
<dbReference type="SUPFAM" id="SSF103481">
    <property type="entry name" value="Multidrug resistance efflux transporter EmrE"/>
    <property type="match status" value="1"/>
</dbReference>
<dbReference type="InterPro" id="IPR000390">
    <property type="entry name" value="Small_drug/metabolite_transptr"/>
</dbReference>
<sequence length="107" mass="11560">MKWIYLVIAIIGELIATSALKESKGFSILKPSIVSVIGYGITFYFLSLAIKQIPLGIAYAIWAGLGIILITAIGYFRFKQTLDLPAIIGLSLILIGVVIVNGFSKTI</sequence>
<comment type="similarity">
    <text evidence="7 8">Belongs to the drug/metabolite transporter (DMT) superfamily. Small multidrug resistance (SMR) (TC 2.A.7.1) family.</text>
</comment>
<evidence type="ECO:0000256" key="1">
    <source>
        <dbReference type="ARBA" id="ARBA00004651"/>
    </source>
</evidence>
<organism evidence="10 11">
    <name type="scientific">Flagellimonas meridianipacifica</name>
    <dbReference type="NCBI Taxonomy" id="1080225"/>
    <lineage>
        <taxon>Bacteria</taxon>
        <taxon>Pseudomonadati</taxon>
        <taxon>Bacteroidota</taxon>
        <taxon>Flavobacteriia</taxon>
        <taxon>Flavobacteriales</taxon>
        <taxon>Flavobacteriaceae</taxon>
        <taxon>Flagellimonas</taxon>
    </lineage>
</organism>
<dbReference type="GO" id="GO:0015199">
    <property type="term" value="F:amino-acid betaine transmembrane transporter activity"/>
    <property type="evidence" value="ECO:0007669"/>
    <property type="project" value="TreeGrafter"/>
</dbReference>
<protein>
    <submittedName>
        <fullName evidence="10">Small multidrug resistance pump</fullName>
    </submittedName>
</protein>
<evidence type="ECO:0000256" key="6">
    <source>
        <dbReference type="ARBA" id="ARBA00023136"/>
    </source>
</evidence>
<dbReference type="Pfam" id="PF00893">
    <property type="entry name" value="Multi_Drug_Res"/>
    <property type="match status" value="1"/>
</dbReference>
<evidence type="ECO:0000256" key="4">
    <source>
        <dbReference type="ARBA" id="ARBA00022692"/>
    </source>
</evidence>
<evidence type="ECO:0000256" key="2">
    <source>
        <dbReference type="ARBA" id="ARBA00022448"/>
    </source>
</evidence>
<dbReference type="InterPro" id="IPR045324">
    <property type="entry name" value="Small_multidrug_res"/>
</dbReference>
<comment type="subcellular location">
    <subcellularLocation>
        <location evidence="1 8">Cell membrane</location>
        <topology evidence="1 8">Multi-pass membrane protein</topology>
    </subcellularLocation>
</comment>
<dbReference type="RefSeq" id="WP_106145882.1">
    <property type="nucleotide sequence ID" value="NZ_PVYX01000002.1"/>
</dbReference>
<dbReference type="GO" id="GO:0015297">
    <property type="term" value="F:antiporter activity"/>
    <property type="evidence" value="ECO:0007669"/>
    <property type="project" value="TreeGrafter"/>
</dbReference>
<dbReference type="EMBL" id="PVYX01000002">
    <property type="protein sequence ID" value="PRX54601.1"/>
    <property type="molecule type" value="Genomic_DNA"/>
</dbReference>
<keyword evidence="4 8" id="KW-0812">Transmembrane</keyword>
<keyword evidence="6 9" id="KW-0472">Membrane</keyword>
<evidence type="ECO:0000256" key="8">
    <source>
        <dbReference type="RuleBase" id="RU003942"/>
    </source>
</evidence>
<feature type="transmembrane region" description="Helical" evidence="9">
    <location>
        <begin position="32"/>
        <end position="50"/>
    </location>
</feature>
<evidence type="ECO:0000256" key="7">
    <source>
        <dbReference type="ARBA" id="ARBA00038032"/>
    </source>
</evidence>
<dbReference type="InterPro" id="IPR037185">
    <property type="entry name" value="EmrE-like"/>
</dbReference>
<gene>
    <name evidence="10" type="ORF">CLV81_3003</name>
</gene>
<proteinExistence type="inferred from homology"/>
<keyword evidence="5 9" id="KW-1133">Transmembrane helix</keyword>
<dbReference type="GO" id="GO:0031460">
    <property type="term" value="P:glycine betaine transport"/>
    <property type="evidence" value="ECO:0007669"/>
    <property type="project" value="TreeGrafter"/>
</dbReference>
<evidence type="ECO:0000256" key="3">
    <source>
        <dbReference type="ARBA" id="ARBA00022475"/>
    </source>
</evidence>
<dbReference type="Proteomes" id="UP000237640">
    <property type="component" value="Unassembled WGS sequence"/>
</dbReference>
<evidence type="ECO:0000256" key="5">
    <source>
        <dbReference type="ARBA" id="ARBA00022989"/>
    </source>
</evidence>
<keyword evidence="11" id="KW-1185">Reference proteome</keyword>
<dbReference type="OrthoDB" id="21828at2"/>
<feature type="transmembrane region" description="Helical" evidence="9">
    <location>
        <begin position="84"/>
        <end position="103"/>
    </location>
</feature>
<evidence type="ECO:0000256" key="9">
    <source>
        <dbReference type="SAM" id="Phobius"/>
    </source>
</evidence>
<dbReference type="FunFam" id="1.10.3730.20:FF:000001">
    <property type="entry name" value="Quaternary ammonium compound resistance transporter SugE"/>
    <property type="match status" value="1"/>
</dbReference>
<keyword evidence="3" id="KW-1003">Cell membrane</keyword>
<dbReference type="GO" id="GO:1990961">
    <property type="term" value="P:xenobiotic detoxification by transmembrane export across the plasma membrane"/>
    <property type="evidence" value="ECO:0007669"/>
    <property type="project" value="UniProtKB-ARBA"/>
</dbReference>
<dbReference type="GO" id="GO:0005886">
    <property type="term" value="C:plasma membrane"/>
    <property type="evidence" value="ECO:0007669"/>
    <property type="project" value="UniProtKB-SubCell"/>
</dbReference>
<keyword evidence="2" id="KW-0813">Transport</keyword>